<feature type="compositionally biased region" description="Polar residues" evidence="1">
    <location>
        <begin position="56"/>
        <end position="70"/>
    </location>
</feature>
<feature type="compositionally biased region" description="Low complexity" evidence="1">
    <location>
        <begin position="308"/>
        <end position="322"/>
    </location>
</feature>
<protein>
    <submittedName>
        <fullName evidence="2">Uncharacterized protein</fullName>
    </submittedName>
</protein>
<accession>A0A8H5GW79</accession>
<evidence type="ECO:0000313" key="3">
    <source>
        <dbReference type="Proteomes" id="UP000565441"/>
    </source>
</evidence>
<dbReference type="CDD" id="cd09275">
    <property type="entry name" value="RNase_HI_RT_DIRS1"/>
    <property type="match status" value="1"/>
</dbReference>
<feature type="compositionally biased region" description="Low complexity" evidence="1">
    <location>
        <begin position="205"/>
        <end position="217"/>
    </location>
</feature>
<dbReference type="InterPro" id="IPR036397">
    <property type="entry name" value="RNaseH_sf"/>
</dbReference>
<dbReference type="InterPro" id="IPR043502">
    <property type="entry name" value="DNA/RNA_pol_sf"/>
</dbReference>
<dbReference type="SUPFAM" id="SSF56672">
    <property type="entry name" value="DNA/RNA polymerases"/>
    <property type="match status" value="1"/>
</dbReference>
<proteinExistence type="predicted"/>
<comment type="caution">
    <text evidence="2">The sequence shown here is derived from an EMBL/GenBank/DDBJ whole genome shotgun (WGS) entry which is preliminary data.</text>
</comment>
<dbReference type="Gene3D" id="3.30.420.10">
    <property type="entry name" value="Ribonuclease H-like superfamily/Ribonuclease H"/>
    <property type="match status" value="1"/>
</dbReference>
<feature type="compositionally biased region" description="Basic and acidic residues" evidence="1">
    <location>
        <begin position="675"/>
        <end position="688"/>
    </location>
</feature>
<dbReference type="OrthoDB" id="3255824at2759"/>
<feature type="region of interest" description="Disordered" evidence="1">
    <location>
        <begin position="658"/>
        <end position="705"/>
    </location>
</feature>
<dbReference type="EMBL" id="JAACJP010000044">
    <property type="protein sequence ID" value="KAF5372040.1"/>
    <property type="molecule type" value="Genomic_DNA"/>
</dbReference>
<feature type="region of interest" description="Disordered" evidence="1">
    <location>
        <begin position="233"/>
        <end position="331"/>
    </location>
</feature>
<feature type="region of interest" description="Disordered" evidence="1">
    <location>
        <begin position="168"/>
        <end position="217"/>
    </location>
</feature>
<feature type="compositionally biased region" description="Low complexity" evidence="1">
    <location>
        <begin position="72"/>
        <end position="85"/>
    </location>
</feature>
<feature type="compositionally biased region" description="Pro residues" evidence="1">
    <location>
        <begin position="408"/>
        <end position="421"/>
    </location>
</feature>
<sequence length="1316" mass="142961">MYTTLGAERRGCDQDRDESDRTQSGDDQRASEGALRPPKLSSLSFADPPRPPVQRDLTNPSVAITQTAPATKSKSSTVKSKSSNKGKSRDIADSPPQDNTAVAGPSELSRHKDIPSITTPASSAPLTTLPASLAALSSSVTTAAPTSLPSFTLQDINNAHNHVLNVVRNPRTSPSSQSEAPPAPHTAHIHTSSAASPPKKRTRVATPAAPLTSTTSLPDVDAVDSFIRSARSLLAPPPPSRPALIHSLPAKPIPSPASPRRTPQHSSMFAAPRPTGRSAHTTPHPSTDALRTTISTPRNGTQSANPPRAASHSSTISRSSHSPYAEPPPTTCTFTEAEMAALFSEYGSRLLAETGLGRFPPNVTPPFAGAGPQDPRRASAPWPSTTPLHNADLGAPPPRSTGCHGLNPPAPLLPPSAPPDPWTHYSQAGAHGYTRTYPYPGPGDFASTLFNAAAPPSLARARRHNHILALSMPYPALPPIRTSWVKLAHSTPTRSSFRRRSYSFCVAVGGIISLSMPSRMTPAAARPSKLPNPKAVPYKLDRSDWVEAVGNFLSALDDHLIMCAPGSPSDPDAEFVIASFCQHFDLLQKRADFKAHFTTYVLYDIFVRRQWLSRRRAGKARVPLETFQVDVFAKLERERNDLLISNLSNSFAAATAAQKSFRPSSSGSSTTARASQDRAPSKKGEAHSSKPRGSHPYNADRDKGPVLCITSQRVPTTSGATPPVTSSATLTTAPTAALAATPAPTSTLARSVELHSILRNTVLRELYFPVSTPLKHWRWSALLEETGGLSQFAEVPKGLQHGFSLGLEDFILDHTFSPPNHYKTPAHHAFILSKYTSEIKLGRVSPGYPPSLLTSLFGHFRTAPLNVIERTTGKLRITVDHSFPRNDPHIPSVNSQIDSKRFQCAWGTFSTCYLLVADAPPGTEACVFDVDSAFRNIPTRPEDRTATAILINGLVHLDGRLNFGICPAPGIFGLVADAIVWIYLHKGIEAVIKWVDDFIFFRYRHGFRADGSPAYSYSESLIWAIARDLGWPWAPEKFKPFAPSFTYIGFEWCLTTKTVRLPLAKRQKYLAKLAWLPRAPISLATTESLIGTLNHVTLVIPEGRSHLPALFKFRAGFHSSSPSWTLHRVTPDVSIEIAWWTDQLSNSWCGLDIVRPPPPLDLPIFVDASTSWGIGFFLNGKWLAWKLLPGWKSDDRDIGWAEMVAVDLALRACISSGLRDCHIVIRSDNSGVVGALAAGRSRNSQQNAILRRIVDNFQSNKIWITTSWVSTHDNIADAPSRGRFPPRNTLFPFPPALPSYLKPYVAPSVPFHALSS</sequence>
<gene>
    <name evidence="2" type="ORF">D9615_008035</name>
</gene>
<dbReference type="Proteomes" id="UP000565441">
    <property type="component" value="Unassembled WGS sequence"/>
</dbReference>
<name>A0A8H5GW79_9AGAR</name>
<evidence type="ECO:0000256" key="1">
    <source>
        <dbReference type="SAM" id="MobiDB-lite"/>
    </source>
</evidence>
<feature type="compositionally biased region" description="Basic and acidic residues" evidence="1">
    <location>
        <begin position="7"/>
        <end position="30"/>
    </location>
</feature>
<dbReference type="PANTHER" id="PTHR33050:SF7">
    <property type="entry name" value="RIBONUCLEASE H"/>
    <property type="match status" value="1"/>
</dbReference>
<reference evidence="2 3" key="1">
    <citation type="journal article" date="2020" name="ISME J.">
        <title>Uncovering the hidden diversity of litter-decomposition mechanisms in mushroom-forming fungi.</title>
        <authorList>
            <person name="Floudas D."/>
            <person name="Bentzer J."/>
            <person name="Ahren D."/>
            <person name="Johansson T."/>
            <person name="Persson P."/>
            <person name="Tunlid A."/>
        </authorList>
    </citation>
    <scope>NUCLEOTIDE SEQUENCE [LARGE SCALE GENOMIC DNA]</scope>
    <source>
        <strain evidence="2 3">CBS 661.87</strain>
    </source>
</reference>
<feature type="compositionally biased region" description="Polar residues" evidence="1">
    <location>
        <begin position="278"/>
        <end position="305"/>
    </location>
</feature>
<dbReference type="InterPro" id="IPR052055">
    <property type="entry name" value="Hepadnavirus_pol/RT"/>
</dbReference>
<keyword evidence="3" id="KW-1185">Reference proteome</keyword>
<dbReference type="GO" id="GO:0003676">
    <property type="term" value="F:nucleic acid binding"/>
    <property type="evidence" value="ECO:0007669"/>
    <property type="project" value="InterPro"/>
</dbReference>
<feature type="compositionally biased region" description="Low complexity" evidence="1">
    <location>
        <begin position="660"/>
        <end position="674"/>
    </location>
</feature>
<dbReference type="PANTHER" id="PTHR33050">
    <property type="entry name" value="REVERSE TRANSCRIPTASE DOMAIN-CONTAINING PROTEIN"/>
    <property type="match status" value="1"/>
</dbReference>
<evidence type="ECO:0000313" key="2">
    <source>
        <dbReference type="EMBL" id="KAF5372040.1"/>
    </source>
</evidence>
<feature type="region of interest" description="Disordered" evidence="1">
    <location>
        <begin position="362"/>
        <end position="425"/>
    </location>
</feature>
<organism evidence="2 3">
    <name type="scientific">Tricholomella constricta</name>
    <dbReference type="NCBI Taxonomy" id="117010"/>
    <lineage>
        <taxon>Eukaryota</taxon>
        <taxon>Fungi</taxon>
        <taxon>Dikarya</taxon>
        <taxon>Basidiomycota</taxon>
        <taxon>Agaricomycotina</taxon>
        <taxon>Agaricomycetes</taxon>
        <taxon>Agaricomycetidae</taxon>
        <taxon>Agaricales</taxon>
        <taxon>Tricholomatineae</taxon>
        <taxon>Lyophyllaceae</taxon>
        <taxon>Tricholomella</taxon>
    </lineage>
</organism>
<feature type="region of interest" description="Disordered" evidence="1">
    <location>
        <begin position="1"/>
        <end position="125"/>
    </location>
</feature>